<keyword evidence="1" id="KW-0812">Transmembrane</keyword>
<evidence type="ECO:0000313" key="3">
    <source>
        <dbReference type="Proteomes" id="UP000265520"/>
    </source>
</evidence>
<name>A0A392QGC9_9FABA</name>
<feature type="transmembrane region" description="Helical" evidence="1">
    <location>
        <begin position="12"/>
        <end position="31"/>
    </location>
</feature>
<protein>
    <submittedName>
        <fullName evidence="2">Uncharacterized protein</fullName>
    </submittedName>
</protein>
<dbReference type="Proteomes" id="UP000265520">
    <property type="component" value="Unassembled WGS sequence"/>
</dbReference>
<dbReference type="EMBL" id="LXQA010134892">
    <property type="protein sequence ID" value="MCI23238.1"/>
    <property type="molecule type" value="Genomic_DNA"/>
</dbReference>
<keyword evidence="3" id="KW-1185">Reference proteome</keyword>
<proteinExistence type="predicted"/>
<keyword evidence="1" id="KW-0472">Membrane</keyword>
<accession>A0A392QGC9</accession>
<comment type="caution">
    <text evidence="2">The sequence shown here is derived from an EMBL/GenBank/DDBJ whole genome shotgun (WGS) entry which is preliminary data.</text>
</comment>
<dbReference type="AlphaFoldDB" id="A0A392QGC9"/>
<keyword evidence="1" id="KW-1133">Transmembrane helix</keyword>
<sequence>MQLLLMLEVQIMMSLASVHIAFAGIALRRLIVQWTVALW</sequence>
<reference evidence="2 3" key="1">
    <citation type="journal article" date="2018" name="Front. Plant Sci.">
        <title>Red Clover (Trifolium pratense) and Zigzag Clover (T. medium) - A Picture of Genomic Similarities and Differences.</title>
        <authorList>
            <person name="Dluhosova J."/>
            <person name="Istvanek J."/>
            <person name="Nedelnik J."/>
            <person name="Repkova J."/>
        </authorList>
    </citation>
    <scope>NUCLEOTIDE SEQUENCE [LARGE SCALE GENOMIC DNA]</scope>
    <source>
        <strain evidence="3">cv. 10/8</strain>
        <tissue evidence="2">Leaf</tissue>
    </source>
</reference>
<organism evidence="2 3">
    <name type="scientific">Trifolium medium</name>
    <dbReference type="NCBI Taxonomy" id="97028"/>
    <lineage>
        <taxon>Eukaryota</taxon>
        <taxon>Viridiplantae</taxon>
        <taxon>Streptophyta</taxon>
        <taxon>Embryophyta</taxon>
        <taxon>Tracheophyta</taxon>
        <taxon>Spermatophyta</taxon>
        <taxon>Magnoliopsida</taxon>
        <taxon>eudicotyledons</taxon>
        <taxon>Gunneridae</taxon>
        <taxon>Pentapetalae</taxon>
        <taxon>rosids</taxon>
        <taxon>fabids</taxon>
        <taxon>Fabales</taxon>
        <taxon>Fabaceae</taxon>
        <taxon>Papilionoideae</taxon>
        <taxon>50 kb inversion clade</taxon>
        <taxon>NPAAA clade</taxon>
        <taxon>Hologalegina</taxon>
        <taxon>IRL clade</taxon>
        <taxon>Trifolieae</taxon>
        <taxon>Trifolium</taxon>
    </lineage>
</organism>
<evidence type="ECO:0000313" key="2">
    <source>
        <dbReference type="EMBL" id="MCI23238.1"/>
    </source>
</evidence>
<evidence type="ECO:0000256" key="1">
    <source>
        <dbReference type="SAM" id="Phobius"/>
    </source>
</evidence>